<accession>A0A5B9PDW6</accession>
<protein>
    <submittedName>
        <fullName evidence="2">Uncharacterized protein</fullName>
    </submittedName>
</protein>
<dbReference type="AlphaFoldDB" id="A0A5B9PDW6"/>
<dbReference type="KEGG" id="mff:MFFC18_30270"/>
<dbReference type="Proteomes" id="UP000322214">
    <property type="component" value="Chromosome"/>
</dbReference>
<organism evidence="2 3">
    <name type="scientific">Mariniblastus fucicola</name>
    <dbReference type="NCBI Taxonomy" id="980251"/>
    <lineage>
        <taxon>Bacteria</taxon>
        <taxon>Pseudomonadati</taxon>
        <taxon>Planctomycetota</taxon>
        <taxon>Planctomycetia</taxon>
        <taxon>Pirellulales</taxon>
        <taxon>Pirellulaceae</taxon>
        <taxon>Mariniblastus</taxon>
    </lineage>
</organism>
<evidence type="ECO:0000313" key="3">
    <source>
        <dbReference type="Proteomes" id="UP000322214"/>
    </source>
</evidence>
<name>A0A5B9PDW6_9BACT</name>
<dbReference type="EMBL" id="CP042912">
    <property type="protein sequence ID" value="QEG23132.1"/>
    <property type="molecule type" value="Genomic_DNA"/>
</dbReference>
<evidence type="ECO:0000256" key="1">
    <source>
        <dbReference type="SAM" id="Phobius"/>
    </source>
</evidence>
<dbReference type="RefSeq" id="WP_075085948.1">
    <property type="nucleotide sequence ID" value="NZ_CP042912.1"/>
</dbReference>
<keyword evidence="1" id="KW-1133">Transmembrane helix</keyword>
<proteinExistence type="predicted"/>
<keyword evidence="1" id="KW-0812">Transmembrane</keyword>
<gene>
    <name evidence="2" type="ORF">MFFC18_30270</name>
</gene>
<sequence length="100" mass="10873">MVSYLTLPIRLLGIVLMASVCLQVVAPLRSIETTFSNLGGDPGSQAIVATSPQTEDASSLISMGLGLVAIVSIWLIYQTWQQQTQLANGELRRRRDANKE</sequence>
<feature type="transmembrane region" description="Helical" evidence="1">
    <location>
        <begin position="60"/>
        <end position="77"/>
    </location>
</feature>
<reference evidence="2 3" key="1">
    <citation type="submission" date="2019-08" db="EMBL/GenBank/DDBJ databases">
        <title>Deep-cultivation of Planctomycetes and their phenomic and genomic characterization uncovers novel biology.</title>
        <authorList>
            <person name="Wiegand S."/>
            <person name="Jogler M."/>
            <person name="Boedeker C."/>
            <person name="Pinto D."/>
            <person name="Vollmers J."/>
            <person name="Rivas-Marin E."/>
            <person name="Kohn T."/>
            <person name="Peeters S.H."/>
            <person name="Heuer A."/>
            <person name="Rast P."/>
            <person name="Oberbeckmann S."/>
            <person name="Bunk B."/>
            <person name="Jeske O."/>
            <person name="Meyerdierks A."/>
            <person name="Storesund J.E."/>
            <person name="Kallscheuer N."/>
            <person name="Luecker S."/>
            <person name="Lage O.M."/>
            <person name="Pohl T."/>
            <person name="Merkel B.J."/>
            <person name="Hornburger P."/>
            <person name="Mueller R.-W."/>
            <person name="Bruemmer F."/>
            <person name="Labrenz M."/>
            <person name="Spormann A.M."/>
            <person name="Op den Camp H."/>
            <person name="Overmann J."/>
            <person name="Amann R."/>
            <person name="Jetten M.S.M."/>
            <person name="Mascher T."/>
            <person name="Medema M.H."/>
            <person name="Devos D.P."/>
            <person name="Kaster A.-K."/>
            <person name="Ovreas L."/>
            <person name="Rohde M."/>
            <person name="Galperin M.Y."/>
            <person name="Jogler C."/>
        </authorList>
    </citation>
    <scope>NUCLEOTIDE SEQUENCE [LARGE SCALE GENOMIC DNA]</scope>
    <source>
        <strain evidence="2 3">FC18</strain>
    </source>
</reference>
<evidence type="ECO:0000313" key="2">
    <source>
        <dbReference type="EMBL" id="QEG23132.1"/>
    </source>
</evidence>
<keyword evidence="3" id="KW-1185">Reference proteome</keyword>
<keyword evidence="1" id="KW-0472">Membrane</keyword>